<dbReference type="Proteomes" id="UP000245942">
    <property type="component" value="Unassembled WGS sequence"/>
</dbReference>
<dbReference type="EMBL" id="KZ819331">
    <property type="protein sequence ID" value="PWN19577.1"/>
    <property type="molecule type" value="Genomic_DNA"/>
</dbReference>
<feature type="coiled-coil region" evidence="1">
    <location>
        <begin position="48"/>
        <end position="82"/>
    </location>
</feature>
<dbReference type="GeneID" id="37014699"/>
<accession>A0A316U2W0</accession>
<dbReference type="RefSeq" id="XP_025346737.1">
    <property type="nucleotide sequence ID" value="XM_025492965.1"/>
</dbReference>
<dbReference type="AlphaFoldDB" id="A0A316U2W0"/>
<organism evidence="2 3">
    <name type="scientific">Pseudomicrostroma glucosiphilum</name>
    <dbReference type="NCBI Taxonomy" id="1684307"/>
    <lineage>
        <taxon>Eukaryota</taxon>
        <taxon>Fungi</taxon>
        <taxon>Dikarya</taxon>
        <taxon>Basidiomycota</taxon>
        <taxon>Ustilaginomycotina</taxon>
        <taxon>Exobasidiomycetes</taxon>
        <taxon>Microstromatales</taxon>
        <taxon>Microstromatales incertae sedis</taxon>
        <taxon>Pseudomicrostroma</taxon>
    </lineage>
</organism>
<proteinExistence type="predicted"/>
<sequence>MDFFWTKFVLCPNEGPHQTVEEGLAYIRRRRIKFTNLQNTFRRFLSDLESLTGDLAASKAELELIEEDIAGIQKTLDQLDDQEARFLEIIAGGT</sequence>
<name>A0A316U2W0_9BASI</name>
<keyword evidence="1" id="KW-0175">Coiled coil</keyword>
<keyword evidence="3" id="KW-1185">Reference proteome</keyword>
<evidence type="ECO:0000313" key="2">
    <source>
        <dbReference type="EMBL" id="PWN19577.1"/>
    </source>
</evidence>
<gene>
    <name evidence="2" type="ORF">BCV69DRAFT_284211</name>
</gene>
<dbReference type="Gene3D" id="1.20.1480.30">
    <property type="entry name" value="Designed four-helix bundle protein"/>
    <property type="match status" value="1"/>
</dbReference>
<protein>
    <submittedName>
        <fullName evidence="2">Uncharacterized protein</fullName>
    </submittedName>
</protein>
<evidence type="ECO:0000313" key="3">
    <source>
        <dbReference type="Proteomes" id="UP000245942"/>
    </source>
</evidence>
<evidence type="ECO:0000256" key="1">
    <source>
        <dbReference type="SAM" id="Coils"/>
    </source>
</evidence>
<reference evidence="2 3" key="1">
    <citation type="journal article" date="2018" name="Mol. Biol. Evol.">
        <title>Broad Genomic Sampling Reveals a Smut Pathogenic Ancestry of the Fungal Clade Ustilaginomycotina.</title>
        <authorList>
            <person name="Kijpornyongpan T."/>
            <person name="Mondo S.J."/>
            <person name="Barry K."/>
            <person name="Sandor L."/>
            <person name="Lee J."/>
            <person name="Lipzen A."/>
            <person name="Pangilinan J."/>
            <person name="LaButti K."/>
            <person name="Hainaut M."/>
            <person name="Henrissat B."/>
            <person name="Grigoriev I.V."/>
            <person name="Spatafora J.W."/>
            <person name="Aime M.C."/>
        </authorList>
    </citation>
    <scope>NUCLEOTIDE SEQUENCE [LARGE SCALE GENOMIC DNA]</scope>
    <source>
        <strain evidence="2 3">MCA 4718</strain>
    </source>
</reference>